<sequence length="419" mass="43362">MGIQTMGKPFRAAPYTGLSGRGDGSLIDPAAGITRDVRNDDVTAFAGHADMARGAAGRGLHHGPDDLDPPGRIVASVAADAHGGEPVRSAVNQMLETRPADEHAGPKPTGSPSTGAGRDNGQAGGDPSGTLVIDESGTLDASTFEGRLEGIDTLRFTSHVTADASDFSEVGDIILEDGATLLNLGNEQTVTALNGSLDGEGEPLVLREAGQEVDIVTDFSGPGGHVDPDETLELVVEPTSEEIGGPIPYELGTLTLSGNGAVSYEDTGRGFENIDASSLTGGLTFSGQTYVWEHVFLGEGADTLNMAGKSNYYAADEITGFDVGEDSLDVISGEFGDVKVIEPDTQNWDRDALMNAEHQAIEVSGENGGAYVAFETDDSTRILGDTEGRRTGFLSDGDFSIKLVGTTGLTDILAAEGSL</sequence>
<keyword evidence="3" id="KW-1185">Reference proteome</keyword>
<comment type="caution">
    <text evidence="2">The sequence shown here is derived from an EMBL/GenBank/DDBJ whole genome shotgun (WGS) entry which is preliminary data.</text>
</comment>
<name>A0ABS7WZD8_9GAMM</name>
<evidence type="ECO:0000313" key="2">
    <source>
        <dbReference type="EMBL" id="MBZ9567705.1"/>
    </source>
</evidence>
<feature type="region of interest" description="Disordered" evidence="1">
    <location>
        <begin position="98"/>
        <end position="134"/>
    </location>
</feature>
<dbReference type="Proteomes" id="UP001319883">
    <property type="component" value="Unassembled WGS sequence"/>
</dbReference>
<protein>
    <submittedName>
        <fullName evidence="2">Uncharacterized protein</fullName>
    </submittedName>
</protein>
<proteinExistence type="predicted"/>
<reference evidence="2 3" key="1">
    <citation type="submission" date="2021-05" db="EMBL/GenBank/DDBJ databases">
        <title>Petroleum and Energy Research Collection (APPE): ex situ preservation of microbial diversity associated with the oil industry and exploitation of its biotechnological potential.</title>
        <authorList>
            <person name="Paixao C.T.M."/>
            <person name="Gomes M.B."/>
            <person name="Oliveira V.M."/>
        </authorList>
    </citation>
    <scope>NUCLEOTIDE SEQUENCE [LARGE SCALE GENOMIC DNA]</scope>
    <source>
        <strain evidence="2 3">LIT2</strain>
    </source>
</reference>
<evidence type="ECO:0000313" key="3">
    <source>
        <dbReference type="Proteomes" id="UP001319883"/>
    </source>
</evidence>
<dbReference type="EMBL" id="JAGXFD010000001">
    <property type="protein sequence ID" value="MBZ9567705.1"/>
    <property type="molecule type" value="Genomic_DNA"/>
</dbReference>
<gene>
    <name evidence="2" type="ORF">KGQ91_08415</name>
</gene>
<feature type="region of interest" description="Disordered" evidence="1">
    <location>
        <begin position="1"/>
        <end position="24"/>
    </location>
</feature>
<accession>A0ABS7WZD8</accession>
<organism evidence="2 3">
    <name type="scientific">Modicisalibacter tunisiensis</name>
    <dbReference type="NCBI Taxonomy" id="390637"/>
    <lineage>
        <taxon>Bacteria</taxon>
        <taxon>Pseudomonadati</taxon>
        <taxon>Pseudomonadota</taxon>
        <taxon>Gammaproteobacteria</taxon>
        <taxon>Oceanospirillales</taxon>
        <taxon>Halomonadaceae</taxon>
        <taxon>Modicisalibacter</taxon>
    </lineage>
</organism>
<evidence type="ECO:0000256" key="1">
    <source>
        <dbReference type="SAM" id="MobiDB-lite"/>
    </source>
</evidence>
<dbReference type="RefSeq" id="WP_224415485.1">
    <property type="nucleotide sequence ID" value="NZ_JAGXFC010000001.1"/>
</dbReference>